<sequence length="342" mass="37911">MKRLMLRMLICVGFVGLLLSSGCSNPSLSVVDPSGEVGRTQLGLIYLSTGIMTFVTVVVAAIYIYVVIRFRERPGDTHIPKQVEGSTTLEILWTVIPILLLIILAIPTVTTTFKLEKRPAPSEKAVQINITGYQYWWKFIYPQDGISTANEVHIPVGKPIEFVMQSHDVIHAFWVPSLGGKRDLEPGRVNRLTLKADKPGTYDGKCTELCGASHALMNFRVIAHQPAEYEKWVRSMKKPASKPTSVLASEGKRLVGQNCIGCHAIRNAGYKILGATGPELTAFSERTRIAGVLDNNPQNLRVWLKNPQNVKPGSRMPSFGHLKKKQVDALVKYLESLKGRPQ</sequence>
<evidence type="ECO:0000256" key="6">
    <source>
        <dbReference type="ARBA" id="ARBA00022692"/>
    </source>
</evidence>
<dbReference type="InterPro" id="IPR045187">
    <property type="entry name" value="CcO_II"/>
</dbReference>
<dbReference type="PROSITE" id="PS51007">
    <property type="entry name" value="CYTC"/>
    <property type="match status" value="1"/>
</dbReference>
<dbReference type="InterPro" id="IPR011759">
    <property type="entry name" value="Cyt_c_oxidase_su2_TM_dom"/>
</dbReference>
<evidence type="ECO:0000256" key="17">
    <source>
        <dbReference type="RuleBase" id="RU000456"/>
    </source>
</evidence>
<evidence type="ECO:0000313" key="23">
    <source>
        <dbReference type="EMBL" id="SDW79965.1"/>
    </source>
</evidence>
<dbReference type="InterPro" id="IPR001505">
    <property type="entry name" value="Copper_CuA"/>
</dbReference>
<dbReference type="GO" id="GO:0042773">
    <property type="term" value="P:ATP synthesis coupled electron transport"/>
    <property type="evidence" value="ECO:0007669"/>
    <property type="project" value="TreeGrafter"/>
</dbReference>
<evidence type="ECO:0000256" key="5">
    <source>
        <dbReference type="ARBA" id="ARBA00022660"/>
    </source>
</evidence>
<keyword evidence="12 18" id="KW-0186">Copper</keyword>
<dbReference type="GO" id="GO:0020037">
    <property type="term" value="F:heme binding"/>
    <property type="evidence" value="ECO:0007669"/>
    <property type="project" value="InterPro"/>
</dbReference>
<reference evidence="23 24" key="1">
    <citation type="submission" date="2016-10" db="EMBL/GenBank/DDBJ databases">
        <authorList>
            <person name="de Groot N.N."/>
        </authorList>
    </citation>
    <scope>NUCLEOTIDE SEQUENCE [LARGE SCALE GENOMIC DNA]</scope>
    <source>
        <strain evidence="23 24">DSM 45610</strain>
    </source>
</reference>
<gene>
    <name evidence="23" type="ORF">SAMN05444487_106133</name>
</gene>
<comment type="function">
    <text evidence="14 18">Subunits I and II form the functional core of the enzyme complex. Electrons originating in cytochrome c are transferred via heme a and Cu(A) to the binuclear center formed by heme a3 and Cu(B).</text>
</comment>
<evidence type="ECO:0000256" key="18">
    <source>
        <dbReference type="RuleBase" id="RU004024"/>
    </source>
</evidence>
<proteinExistence type="inferred from homology"/>
<dbReference type="SUPFAM" id="SSF49503">
    <property type="entry name" value="Cupredoxins"/>
    <property type="match status" value="1"/>
</dbReference>
<dbReference type="Pfam" id="PF00034">
    <property type="entry name" value="Cytochrom_C"/>
    <property type="match status" value="1"/>
</dbReference>
<keyword evidence="4 16" id="KW-0349">Heme</keyword>
<dbReference type="InterPro" id="IPR014222">
    <property type="entry name" value="Cyt_c_oxidase_su2"/>
</dbReference>
<evidence type="ECO:0000256" key="15">
    <source>
        <dbReference type="ARBA" id="ARBA00047816"/>
    </source>
</evidence>
<dbReference type="InterPro" id="IPR002429">
    <property type="entry name" value="CcO_II-like_C"/>
</dbReference>
<dbReference type="EC" id="7.1.1.9" evidence="18"/>
<evidence type="ECO:0000256" key="4">
    <source>
        <dbReference type="ARBA" id="ARBA00022617"/>
    </source>
</evidence>
<keyword evidence="6 17" id="KW-0812">Transmembrane</keyword>
<evidence type="ECO:0000256" key="8">
    <source>
        <dbReference type="ARBA" id="ARBA00022967"/>
    </source>
</evidence>
<evidence type="ECO:0000256" key="12">
    <source>
        <dbReference type="ARBA" id="ARBA00023008"/>
    </source>
</evidence>
<organism evidence="23 24">
    <name type="scientific">Marininema mesophilum</name>
    <dbReference type="NCBI Taxonomy" id="1048340"/>
    <lineage>
        <taxon>Bacteria</taxon>
        <taxon>Bacillati</taxon>
        <taxon>Bacillota</taxon>
        <taxon>Bacilli</taxon>
        <taxon>Bacillales</taxon>
        <taxon>Thermoactinomycetaceae</taxon>
        <taxon>Marininema</taxon>
    </lineage>
</organism>
<dbReference type="PROSITE" id="PS51257">
    <property type="entry name" value="PROKAR_LIPOPROTEIN"/>
    <property type="match status" value="1"/>
</dbReference>
<keyword evidence="24" id="KW-1185">Reference proteome</keyword>
<evidence type="ECO:0000313" key="24">
    <source>
        <dbReference type="Proteomes" id="UP000198534"/>
    </source>
</evidence>
<dbReference type="EMBL" id="FNNQ01000006">
    <property type="protein sequence ID" value="SDW79965.1"/>
    <property type="molecule type" value="Genomic_DNA"/>
</dbReference>
<evidence type="ECO:0000256" key="3">
    <source>
        <dbReference type="ARBA" id="ARBA00022448"/>
    </source>
</evidence>
<comment type="similarity">
    <text evidence="2 17">Belongs to the cytochrome c oxidase subunit 2 family.</text>
</comment>
<comment type="catalytic activity">
    <reaction evidence="15 18">
        <text>4 Fe(II)-[cytochrome c] + O2 + 8 H(+)(in) = 4 Fe(III)-[cytochrome c] + 2 H2O + 4 H(+)(out)</text>
        <dbReference type="Rhea" id="RHEA:11436"/>
        <dbReference type="Rhea" id="RHEA-COMP:10350"/>
        <dbReference type="Rhea" id="RHEA-COMP:14399"/>
        <dbReference type="ChEBI" id="CHEBI:15377"/>
        <dbReference type="ChEBI" id="CHEBI:15378"/>
        <dbReference type="ChEBI" id="CHEBI:15379"/>
        <dbReference type="ChEBI" id="CHEBI:29033"/>
        <dbReference type="ChEBI" id="CHEBI:29034"/>
        <dbReference type="EC" id="7.1.1.9"/>
    </reaction>
</comment>
<evidence type="ECO:0000256" key="13">
    <source>
        <dbReference type="ARBA" id="ARBA00023136"/>
    </source>
</evidence>
<keyword evidence="8" id="KW-1278">Translocase</keyword>
<dbReference type="Proteomes" id="UP000198534">
    <property type="component" value="Unassembled WGS sequence"/>
</dbReference>
<accession>A0A1H2WHE9</accession>
<evidence type="ECO:0000256" key="2">
    <source>
        <dbReference type="ARBA" id="ARBA00007866"/>
    </source>
</evidence>
<dbReference type="PANTHER" id="PTHR22888:SF10">
    <property type="entry name" value="CYTOCHROME C OXIDASE SUBUNIT 2"/>
    <property type="match status" value="1"/>
</dbReference>
<comment type="cofactor">
    <cofactor evidence="18">
        <name>Cu cation</name>
        <dbReference type="ChEBI" id="CHEBI:23378"/>
    </cofactor>
    <text evidence="18">Binds a copper A center.</text>
</comment>
<dbReference type="RefSeq" id="WP_091738912.1">
    <property type="nucleotide sequence ID" value="NZ_FNNQ01000006.1"/>
</dbReference>
<keyword evidence="3 17" id="KW-0813">Transport</keyword>
<evidence type="ECO:0000256" key="11">
    <source>
        <dbReference type="ARBA" id="ARBA00023004"/>
    </source>
</evidence>
<keyword evidence="11 16" id="KW-0408">Iron</keyword>
<evidence type="ECO:0000256" key="9">
    <source>
        <dbReference type="ARBA" id="ARBA00022982"/>
    </source>
</evidence>
<evidence type="ECO:0000256" key="19">
    <source>
        <dbReference type="SAM" id="Phobius"/>
    </source>
</evidence>
<dbReference type="AlphaFoldDB" id="A0A1H2WHE9"/>
<dbReference type="SUPFAM" id="SSF81464">
    <property type="entry name" value="Cytochrome c oxidase subunit II-like, transmembrane region"/>
    <property type="match status" value="1"/>
</dbReference>
<feature type="domain" description="Cytochrome c" evidence="22">
    <location>
        <begin position="246"/>
        <end position="338"/>
    </location>
</feature>
<dbReference type="PROSITE" id="PS50999">
    <property type="entry name" value="COX2_TM"/>
    <property type="match status" value="1"/>
</dbReference>
<dbReference type="InterPro" id="IPR009056">
    <property type="entry name" value="Cyt_c-like_dom"/>
</dbReference>
<dbReference type="PROSITE" id="PS00078">
    <property type="entry name" value="COX2"/>
    <property type="match status" value="1"/>
</dbReference>
<dbReference type="PRINTS" id="PR01166">
    <property type="entry name" value="CYCOXIDASEII"/>
</dbReference>
<evidence type="ECO:0000256" key="16">
    <source>
        <dbReference type="PROSITE-ProRule" id="PRU00433"/>
    </source>
</evidence>
<feature type="transmembrane region" description="Helical" evidence="19">
    <location>
        <begin position="45"/>
        <end position="68"/>
    </location>
</feature>
<dbReference type="Pfam" id="PF00116">
    <property type="entry name" value="COX2"/>
    <property type="match status" value="1"/>
</dbReference>
<protein>
    <recommendedName>
        <fullName evidence="18">Cytochrome c oxidase subunit 2</fullName>
        <ecNumber evidence="18">7.1.1.9</ecNumber>
    </recommendedName>
</protein>
<dbReference type="GO" id="GO:0016491">
    <property type="term" value="F:oxidoreductase activity"/>
    <property type="evidence" value="ECO:0007669"/>
    <property type="project" value="InterPro"/>
</dbReference>
<dbReference type="InterPro" id="IPR008972">
    <property type="entry name" value="Cupredoxin"/>
</dbReference>
<feature type="domain" description="Cytochrome oxidase subunit II copper A binding" evidence="20">
    <location>
        <begin position="123"/>
        <end position="235"/>
    </location>
</feature>
<evidence type="ECO:0000256" key="14">
    <source>
        <dbReference type="ARBA" id="ARBA00024688"/>
    </source>
</evidence>
<dbReference type="InterPro" id="IPR034236">
    <property type="entry name" value="CuRO_CcO_Caa3_II"/>
</dbReference>
<dbReference type="NCBIfam" id="TIGR02866">
    <property type="entry name" value="CoxB"/>
    <property type="match status" value="1"/>
</dbReference>
<evidence type="ECO:0000259" key="22">
    <source>
        <dbReference type="PROSITE" id="PS51007"/>
    </source>
</evidence>
<dbReference type="CDD" id="cd04213">
    <property type="entry name" value="CuRO_CcO_Caa3_II"/>
    <property type="match status" value="1"/>
</dbReference>
<feature type="domain" description="Cytochrome oxidase subunit II transmembrane region profile" evidence="21">
    <location>
        <begin position="22"/>
        <end position="119"/>
    </location>
</feature>
<dbReference type="Gene3D" id="2.60.40.420">
    <property type="entry name" value="Cupredoxins - blue copper proteins"/>
    <property type="match status" value="1"/>
</dbReference>
<evidence type="ECO:0000256" key="10">
    <source>
        <dbReference type="ARBA" id="ARBA00022989"/>
    </source>
</evidence>
<dbReference type="Gene3D" id="1.10.287.90">
    <property type="match status" value="1"/>
</dbReference>
<dbReference type="SUPFAM" id="SSF46626">
    <property type="entry name" value="Cytochrome c"/>
    <property type="match status" value="1"/>
</dbReference>
<dbReference type="Pfam" id="PF02790">
    <property type="entry name" value="COX2_TM"/>
    <property type="match status" value="1"/>
</dbReference>
<dbReference type="GO" id="GO:0005886">
    <property type="term" value="C:plasma membrane"/>
    <property type="evidence" value="ECO:0007669"/>
    <property type="project" value="UniProtKB-SubCell"/>
</dbReference>
<evidence type="ECO:0000259" key="20">
    <source>
        <dbReference type="PROSITE" id="PS50857"/>
    </source>
</evidence>
<keyword evidence="13 19" id="KW-0472">Membrane</keyword>
<dbReference type="GO" id="GO:0004129">
    <property type="term" value="F:cytochrome-c oxidase activity"/>
    <property type="evidence" value="ECO:0007669"/>
    <property type="project" value="UniProtKB-EC"/>
</dbReference>
<dbReference type="OrthoDB" id="9781261at2"/>
<keyword evidence="10 19" id="KW-1133">Transmembrane helix</keyword>
<evidence type="ECO:0000256" key="1">
    <source>
        <dbReference type="ARBA" id="ARBA00004141"/>
    </source>
</evidence>
<dbReference type="PANTHER" id="PTHR22888">
    <property type="entry name" value="CYTOCHROME C OXIDASE, SUBUNIT II"/>
    <property type="match status" value="1"/>
</dbReference>
<keyword evidence="5 17" id="KW-0679">Respiratory chain</keyword>
<dbReference type="InterPro" id="IPR036257">
    <property type="entry name" value="Cyt_c_oxidase_su2_TM_sf"/>
</dbReference>
<feature type="transmembrane region" description="Helical" evidence="19">
    <location>
        <begin position="89"/>
        <end position="109"/>
    </location>
</feature>
<dbReference type="STRING" id="1048340.SAMN05444487_106133"/>
<dbReference type="PROSITE" id="PS50857">
    <property type="entry name" value="COX2_CUA"/>
    <property type="match status" value="1"/>
</dbReference>
<keyword evidence="9 17" id="KW-0249">Electron transport</keyword>
<dbReference type="GO" id="GO:0005507">
    <property type="term" value="F:copper ion binding"/>
    <property type="evidence" value="ECO:0007669"/>
    <property type="project" value="InterPro"/>
</dbReference>
<evidence type="ECO:0000259" key="21">
    <source>
        <dbReference type="PROSITE" id="PS50999"/>
    </source>
</evidence>
<name>A0A1H2WHE9_9BACL</name>
<evidence type="ECO:0000256" key="7">
    <source>
        <dbReference type="ARBA" id="ARBA00022723"/>
    </source>
</evidence>
<dbReference type="InterPro" id="IPR036909">
    <property type="entry name" value="Cyt_c-like_dom_sf"/>
</dbReference>
<keyword evidence="7 16" id="KW-0479">Metal-binding</keyword>
<comment type="subcellular location">
    <subcellularLocation>
        <location evidence="17">Cell membrane</location>
        <topology evidence="17">Multi-pass membrane protein</topology>
    </subcellularLocation>
    <subcellularLocation>
        <location evidence="1">Membrane</location>
        <topology evidence="1">Multi-pass membrane protein</topology>
    </subcellularLocation>
</comment>